<evidence type="ECO:0000313" key="3">
    <source>
        <dbReference type="Proteomes" id="UP000789423"/>
    </source>
</evidence>
<protein>
    <recommendedName>
        <fullName evidence="4">YuzL family protein</fullName>
    </recommendedName>
</protein>
<dbReference type="EMBL" id="CAKJTI010000006">
    <property type="protein sequence ID" value="CAG9612508.1"/>
    <property type="molecule type" value="Genomic_DNA"/>
</dbReference>
<comment type="caution">
    <text evidence="2">The sequence shown here is derived from an EMBL/GenBank/DDBJ whole genome shotgun (WGS) entry which is preliminary data.</text>
</comment>
<dbReference type="InterPro" id="IPR025625">
    <property type="entry name" value="YuzL"/>
</dbReference>
<evidence type="ECO:0000313" key="2">
    <source>
        <dbReference type="EMBL" id="CAG9612508.1"/>
    </source>
</evidence>
<keyword evidence="3" id="KW-1185">Reference proteome</keyword>
<dbReference type="Pfam" id="PF14115">
    <property type="entry name" value="YuzL"/>
    <property type="match status" value="1"/>
</dbReference>
<feature type="region of interest" description="Disordered" evidence="1">
    <location>
        <begin position="1"/>
        <end position="48"/>
    </location>
</feature>
<accession>A0ABM8Y9R0</accession>
<organism evidence="2 3">
    <name type="scientific">Bacillus rhizoplanae</name>
    <dbReference type="NCBI Taxonomy" id="2880966"/>
    <lineage>
        <taxon>Bacteria</taxon>
        <taxon>Bacillati</taxon>
        <taxon>Bacillota</taxon>
        <taxon>Bacilli</taxon>
        <taxon>Bacillales</taxon>
        <taxon>Bacillaceae</taxon>
        <taxon>Bacillus</taxon>
    </lineage>
</organism>
<gene>
    <name evidence="2" type="ORF">BACCIP111899_01685</name>
</gene>
<sequence>MAKIKKNPSKAGISSTSVTGNAGPVDRGIEKGRQGNNQQYKKQNMGEK</sequence>
<dbReference type="Proteomes" id="UP000789423">
    <property type="component" value="Unassembled WGS sequence"/>
</dbReference>
<evidence type="ECO:0008006" key="4">
    <source>
        <dbReference type="Google" id="ProtNLM"/>
    </source>
</evidence>
<proteinExistence type="predicted"/>
<reference evidence="2 3" key="1">
    <citation type="submission" date="2021-10" db="EMBL/GenBank/DDBJ databases">
        <authorList>
            <person name="Criscuolo A."/>
        </authorList>
    </citation>
    <scope>NUCLEOTIDE SEQUENCE [LARGE SCALE GENOMIC DNA]</scope>
    <source>
        <strain evidence="3">CIP 111899</strain>
    </source>
</reference>
<dbReference type="RefSeq" id="WP_090916082.1">
    <property type="nucleotide sequence ID" value="NZ_CAKJTI010000006.1"/>
</dbReference>
<evidence type="ECO:0000256" key="1">
    <source>
        <dbReference type="SAM" id="MobiDB-lite"/>
    </source>
</evidence>
<name>A0ABM8Y9R0_9BACI</name>